<proteinExistence type="predicted"/>
<feature type="region of interest" description="Disordered" evidence="1">
    <location>
        <begin position="105"/>
        <end position="127"/>
    </location>
</feature>
<evidence type="ECO:0000256" key="1">
    <source>
        <dbReference type="SAM" id="MobiDB-lite"/>
    </source>
</evidence>
<accession>A0AAD9KNG4</accession>
<comment type="caution">
    <text evidence="2">The sequence shown here is derived from an EMBL/GenBank/DDBJ whole genome shotgun (WGS) entry which is preliminary data.</text>
</comment>
<sequence>MRAADPGERVRHAHAGARLPRELLHVRRMSQSARARRQVRHRRRQSHLRAGLPEGRPRTHAGAAPVQSSGVLIGNRTSTGGKGTIGHPGREDAFASVAVSAITSLSRKRRGCRDGRGLGRGRRLSWR</sequence>
<reference evidence="2" key="1">
    <citation type="journal article" date="2023" name="Mol. Biol. Evol.">
        <title>Third-Generation Sequencing Reveals the Adaptive Role of the Epigenome in Three Deep-Sea Polychaetes.</title>
        <authorList>
            <person name="Perez M."/>
            <person name="Aroh O."/>
            <person name="Sun Y."/>
            <person name="Lan Y."/>
            <person name="Juniper S.K."/>
            <person name="Young C.R."/>
            <person name="Angers B."/>
            <person name="Qian P.Y."/>
        </authorList>
    </citation>
    <scope>NUCLEOTIDE SEQUENCE</scope>
    <source>
        <strain evidence="2">R07B-5</strain>
    </source>
</reference>
<dbReference type="EMBL" id="JAODUO010000856">
    <property type="protein sequence ID" value="KAK2173683.1"/>
    <property type="molecule type" value="Genomic_DNA"/>
</dbReference>
<protein>
    <submittedName>
        <fullName evidence="2">Uncharacterized protein</fullName>
    </submittedName>
</protein>
<keyword evidence="3" id="KW-1185">Reference proteome</keyword>
<dbReference type="Proteomes" id="UP001209878">
    <property type="component" value="Unassembled WGS sequence"/>
</dbReference>
<feature type="region of interest" description="Disordered" evidence="1">
    <location>
        <begin position="1"/>
        <end position="90"/>
    </location>
</feature>
<feature type="compositionally biased region" description="Basic and acidic residues" evidence="1">
    <location>
        <begin position="1"/>
        <end position="10"/>
    </location>
</feature>
<feature type="compositionally biased region" description="Basic residues" evidence="1">
    <location>
        <begin position="34"/>
        <end position="47"/>
    </location>
</feature>
<evidence type="ECO:0000313" key="3">
    <source>
        <dbReference type="Proteomes" id="UP001209878"/>
    </source>
</evidence>
<gene>
    <name evidence="2" type="ORF">NP493_855g00031</name>
</gene>
<feature type="compositionally biased region" description="Polar residues" evidence="1">
    <location>
        <begin position="66"/>
        <end position="79"/>
    </location>
</feature>
<dbReference type="AlphaFoldDB" id="A0AAD9KNG4"/>
<evidence type="ECO:0000313" key="2">
    <source>
        <dbReference type="EMBL" id="KAK2173683.1"/>
    </source>
</evidence>
<organism evidence="2 3">
    <name type="scientific">Ridgeia piscesae</name>
    <name type="common">Tubeworm</name>
    <dbReference type="NCBI Taxonomy" id="27915"/>
    <lineage>
        <taxon>Eukaryota</taxon>
        <taxon>Metazoa</taxon>
        <taxon>Spiralia</taxon>
        <taxon>Lophotrochozoa</taxon>
        <taxon>Annelida</taxon>
        <taxon>Polychaeta</taxon>
        <taxon>Sedentaria</taxon>
        <taxon>Canalipalpata</taxon>
        <taxon>Sabellida</taxon>
        <taxon>Siboglinidae</taxon>
        <taxon>Ridgeia</taxon>
    </lineage>
</organism>
<name>A0AAD9KNG4_RIDPI</name>